<organism evidence="3 4">
    <name type="scientific">Gallibacterium genomosp. 2</name>
    <dbReference type="NCBI Taxonomy" id="155517"/>
    <lineage>
        <taxon>Bacteria</taxon>
        <taxon>Pseudomonadati</taxon>
        <taxon>Pseudomonadota</taxon>
        <taxon>Gammaproteobacteria</taxon>
        <taxon>Pasteurellales</taxon>
        <taxon>Pasteurellaceae</taxon>
        <taxon>Gallibacterium</taxon>
    </lineage>
</organism>
<dbReference type="PANTHER" id="PTHR21600">
    <property type="entry name" value="MITOCHONDRIAL RNA PSEUDOURIDINE SYNTHASE"/>
    <property type="match status" value="1"/>
</dbReference>
<name>A0A0A2XF38_9PAST</name>
<evidence type="ECO:0000313" key="3">
    <source>
        <dbReference type="EMBL" id="KGQ30758.1"/>
    </source>
</evidence>
<comment type="caution">
    <text evidence="3">The sequence shown here is derived from an EMBL/GenBank/DDBJ whole genome shotgun (WGS) entry which is preliminary data.</text>
</comment>
<dbReference type="Gene3D" id="3.30.2350.10">
    <property type="entry name" value="Pseudouridine synthase"/>
    <property type="match status" value="1"/>
</dbReference>
<dbReference type="GO" id="GO:0003723">
    <property type="term" value="F:RNA binding"/>
    <property type="evidence" value="ECO:0007669"/>
    <property type="project" value="InterPro"/>
</dbReference>
<dbReference type="InterPro" id="IPR006508">
    <property type="entry name" value="PsdUridine_synth_RluA-like"/>
</dbReference>
<dbReference type="InterPro" id="IPR006224">
    <property type="entry name" value="PsdUridine_synth_RluA-like_CS"/>
</dbReference>
<dbReference type="InterPro" id="IPR050188">
    <property type="entry name" value="RluA_PseudoU_synthase"/>
</dbReference>
<gene>
    <name evidence="3" type="ORF">P375_09235</name>
</gene>
<evidence type="ECO:0000259" key="2">
    <source>
        <dbReference type="Pfam" id="PF00849"/>
    </source>
</evidence>
<dbReference type="GO" id="GO:0140098">
    <property type="term" value="F:catalytic activity, acting on RNA"/>
    <property type="evidence" value="ECO:0007669"/>
    <property type="project" value="UniProtKB-ARBA"/>
</dbReference>
<dbReference type="SUPFAM" id="SSF55120">
    <property type="entry name" value="Pseudouridine synthase"/>
    <property type="match status" value="1"/>
</dbReference>
<accession>A0A0A2XF38</accession>
<dbReference type="InterPro" id="IPR006145">
    <property type="entry name" value="PsdUridine_synth_RsuA/RluA"/>
</dbReference>
<dbReference type="PROSITE" id="PS01129">
    <property type="entry name" value="PSI_RLU"/>
    <property type="match status" value="1"/>
</dbReference>
<dbReference type="GO" id="GO:0000455">
    <property type="term" value="P:enzyme-directed rRNA pseudouridine synthesis"/>
    <property type="evidence" value="ECO:0007669"/>
    <property type="project" value="TreeGrafter"/>
</dbReference>
<keyword evidence="4" id="KW-1185">Reference proteome</keyword>
<evidence type="ECO:0000256" key="1">
    <source>
        <dbReference type="ARBA" id="ARBA00010876"/>
    </source>
</evidence>
<dbReference type="CDD" id="cd02869">
    <property type="entry name" value="PseudoU_synth_RluA_like"/>
    <property type="match status" value="1"/>
</dbReference>
<dbReference type="AlphaFoldDB" id="A0A0A2XF38"/>
<feature type="domain" description="Pseudouridine synthase RsuA/RluA-like" evidence="2">
    <location>
        <begin position="11"/>
        <end position="154"/>
    </location>
</feature>
<dbReference type="NCBIfam" id="TIGR01621">
    <property type="entry name" value="RluA-like"/>
    <property type="match status" value="1"/>
</dbReference>
<dbReference type="GO" id="GO:0009982">
    <property type="term" value="F:pseudouridine synthase activity"/>
    <property type="evidence" value="ECO:0007669"/>
    <property type="project" value="InterPro"/>
</dbReference>
<comment type="similarity">
    <text evidence="1">Belongs to the pseudouridine synthase RluA family.</text>
</comment>
<dbReference type="Proteomes" id="UP000030418">
    <property type="component" value="Unassembled WGS sequence"/>
</dbReference>
<sequence>MHFQIVAQTENFVVINKPCGVSVHKDDNEQGLTTQLAEQIGVDRVWLIHRLDKSTSGLLLLALNRQAAAELSTQFAAHQVQKIYLALATEKPKKKQGLVKGDMVRSRRGMWKLAPTYSNPAITRFYSINCEKGLRLFVLKPQTGKTHQLRVAMKSLGSPILGDPLYGDKSLTDRCYLHAAILAFSFSGERFCYSVLPQGVYFERECVKVQIEAALQQEMTEIQQ</sequence>
<dbReference type="EMBL" id="JPXY01000043">
    <property type="protein sequence ID" value="KGQ30758.1"/>
    <property type="molecule type" value="Genomic_DNA"/>
</dbReference>
<protein>
    <submittedName>
        <fullName evidence="3">Pseudouridine synthase</fullName>
    </submittedName>
</protein>
<dbReference type="Pfam" id="PF00849">
    <property type="entry name" value="PseudoU_synth_2"/>
    <property type="match status" value="1"/>
</dbReference>
<evidence type="ECO:0000313" key="4">
    <source>
        <dbReference type="Proteomes" id="UP000030418"/>
    </source>
</evidence>
<proteinExistence type="inferred from homology"/>
<dbReference type="InterPro" id="IPR020103">
    <property type="entry name" value="PsdUridine_synth_cat_dom_sf"/>
</dbReference>
<dbReference type="PANTHER" id="PTHR21600:SF87">
    <property type="entry name" value="RNA PSEUDOURIDYLATE SYNTHASE DOMAIN-CONTAINING PROTEIN 1"/>
    <property type="match status" value="1"/>
</dbReference>
<reference evidence="3 4" key="1">
    <citation type="submission" date="2014-08" db="EMBL/GenBank/DDBJ databases">
        <title>Chaperone-usher fimbriae in a diverse selection of Gallibacterium genomes.</title>
        <authorList>
            <person name="Kudirkiene E."/>
            <person name="Bager R.J."/>
            <person name="Johnson T.J."/>
            <person name="Bojesen A.M."/>
        </authorList>
    </citation>
    <scope>NUCLEOTIDE SEQUENCE [LARGE SCALE GENOMIC DNA]</scope>
    <source>
        <strain evidence="3 4">CCM5976</strain>
    </source>
</reference>